<gene>
    <name evidence="1" type="ORF">BEN30_16205</name>
</gene>
<dbReference type="Proteomes" id="UP000095347">
    <property type="component" value="Unassembled WGS sequence"/>
</dbReference>
<organism evidence="1 2">
    <name type="scientific">Magnetovibrio blakemorei</name>
    <dbReference type="NCBI Taxonomy" id="28181"/>
    <lineage>
        <taxon>Bacteria</taxon>
        <taxon>Pseudomonadati</taxon>
        <taxon>Pseudomonadota</taxon>
        <taxon>Alphaproteobacteria</taxon>
        <taxon>Rhodospirillales</taxon>
        <taxon>Magnetovibrionaceae</taxon>
        <taxon>Magnetovibrio</taxon>
    </lineage>
</organism>
<evidence type="ECO:0000313" key="1">
    <source>
        <dbReference type="EMBL" id="OEJ64570.1"/>
    </source>
</evidence>
<protein>
    <submittedName>
        <fullName evidence="1">Uncharacterized protein</fullName>
    </submittedName>
</protein>
<name>A0A1E5Q427_9PROT</name>
<dbReference type="STRING" id="28181.BEN30_16205"/>
<dbReference type="EMBL" id="MCGG01000068">
    <property type="protein sequence ID" value="OEJ64570.1"/>
    <property type="molecule type" value="Genomic_DNA"/>
</dbReference>
<evidence type="ECO:0000313" key="2">
    <source>
        <dbReference type="Proteomes" id="UP000095347"/>
    </source>
</evidence>
<keyword evidence="2" id="KW-1185">Reference proteome</keyword>
<proteinExistence type="predicted"/>
<sequence length="251" mass="27662">MSKKTANVKSKPENSASTVFFNLVKTAQTAVITFDQGVMKRLAANNAELYEALAAIYGVYVAGKTYPDDHNQFLIDHNVVPSKRAKTDAHSTVKAFYPEGKRHDLRQRINYDSQAMAVLEHNKVVHEDAADWLATPLRSGEVGLAKVKVMYAKLPEVKKRREKAAEAAKKRGTSHQQRAVDAVTEFLKKAEKYGAARANPDLASMAGQRVLLIGVIDEQGRTELRVLTDDENKVSDITLTVVEGGKLAWAA</sequence>
<comment type="caution">
    <text evidence="1">The sequence shown here is derived from an EMBL/GenBank/DDBJ whole genome shotgun (WGS) entry which is preliminary data.</text>
</comment>
<reference evidence="2" key="1">
    <citation type="submission" date="2016-07" db="EMBL/GenBank/DDBJ databases">
        <authorList>
            <person name="Florea S."/>
            <person name="Webb J.S."/>
            <person name="Jaromczyk J."/>
            <person name="Schardl C.L."/>
        </authorList>
    </citation>
    <scope>NUCLEOTIDE SEQUENCE [LARGE SCALE GENOMIC DNA]</scope>
    <source>
        <strain evidence="2">MV-1</strain>
    </source>
</reference>
<dbReference type="AlphaFoldDB" id="A0A1E5Q427"/>
<dbReference type="RefSeq" id="WP_069959214.1">
    <property type="nucleotide sequence ID" value="NZ_MCGG01000068.1"/>
</dbReference>
<accession>A0A1E5Q427</accession>